<dbReference type="InterPro" id="IPR016032">
    <property type="entry name" value="Sig_transdc_resp-reg_C-effctor"/>
</dbReference>
<dbReference type="Pfam" id="PF00196">
    <property type="entry name" value="GerE"/>
    <property type="match status" value="1"/>
</dbReference>
<accession>A0A1Q9AWL0</accession>
<gene>
    <name evidence="2" type="ORF">BJF93_09450</name>
</gene>
<evidence type="ECO:0000259" key="1">
    <source>
        <dbReference type="PROSITE" id="PS50043"/>
    </source>
</evidence>
<dbReference type="InterPro" id="IPR000792">
    <property type="entry name" value="Tscrpt_reg_LuxR_C"/>
</dbReference>
<dbReference type="SUPFAM" id="SSF46894">
    <property type="entry name" value="C-terminal effector domain of the bipartite response regulators"/>
    <property type="match status" value="1"/>
</dbReference>
<keyword evidence="3" id="KW-1185">Reference proteome</keyword>
<dbReference type="Gene3D" id="1.10.10.10">
    <property type="entry name" value="Winged helix-like DNA-binding domain superfamily/Winged helix DNA-binding domain"/>
    <property type="match status" value="1"/>
</dbReference>
<dbReference type="PROSITE" id="PS50043">
    <property type="entry name" value="HTH_LUXR_2"/>
    <property type="match status" value="1"/>
</dbReference>
<dbReference type="AlphaFoldDB" id="A0A1Q9AWL0"/>
<dbReference type="Proteomes" id="UP000186364">
    <property type="component" value="Unassembled WGS sequence"/>
</dbReference>
<protein>
    <recommendedName>
        <fullName evidence="1">HTH luxR-type domain-containing protein</fullName>
    </recommendedName>
</protein>
<comment type="caution">
    <text evidence="2">The sequence shown here is derived from an EMBL/GenBank/DDBJ whole genome shotgun (WGS) entry which is preliminary data.</text>
</comment>
<organism evidence="2 3">
    <name type="scientific">Xaviernesmea oryzae</name>
    <dbReference type="NCBI Taxonomy" id="464029"/>
    <lineage>
        <taxon>Bacteria</taxon>
        <taxon>Pseudomonadati</taxon>
        <taxon>Pseudomonadota</taxon>
        <taxon>Alphaproteobacteria</taxon>
        <taxon>Hyphomicrobiales</taxon>
        <taxon>Rhizobiaceae</taxon>
        <taxon>Rhizobium/Agrobacterium group</taxon>
        <taxon>Xaviernesmea</taxon>
    </lineage>
</organism>
<dbReference type="SMART" id="SM00421">
    <property type="entry name" value="HTH_LUXR"/>
    <property type="match status" value="1"/>
</dbReference>
<proteinExistence type="predicted"/>
<dbReference type="GO" id="GO:0003677">
    <property type="term" value="F:DNA binding"/>
    <property type="evidence" value="ECO:0007669"/>
    <property type="project" value="InterPro"/>
</dbReference>
<evidence type="ECO:0000313" key="2">
    <source>
        <dbReference type="EMBL" id="OLP59831.1"/>
    </source>
</evidence>
<evidence type="ECO:0000313" key="3">
    <source>
        <dbReference type="Proteomes" id="UP000186364"/>
    </source>
</evidence>
<dbReference type="GO" id="GO:0006355">
    <property type="term" value="P:regulation of DNA-templated transcription"/>
    <property type="evidence" value="ECO:0007669"/>
    <property type="project" value="InterPro"/>
</dbReference>
<reference evidence="2 3" key="1">
    <citation type="submission" date="2016-09" db="EMBL/GenBank/DDBJ databases">
        <title>Rhizobium sp. nov., a novel species isolated from the rice rhizosphere.</title>
        <authorList>
            <person name="Zhao J."/>
            <person name="Zhang X."/>
        </authorList>
    </citation>
    <scope>NUCLEOTIDE SEQUENCE [LARGE SCALE GENOMIC DNA]</scope>
    <source>
        <strain evidence="2 3">1.7048</strain>
    </source>
</reference>
<dbReference type="InterPro" id="IPR036388">
    <property type="entry name" value="WH-like_DNA-bd_sf"/>
</dbReference>
<name>A0A1Q9AWL0_9HYPH</name>
<dbReference type="PRINTS" id="PR00038">
    <property type="entry name" value="HTHLUXR"/>
</dbReference>
<feature type="domain" description="HTH luxR-type" evidence="1">
    <location>
        <begin position="319"/>
        <end position="384"/>
    </location>
</feature>
<sequence>MRGIVISLHHNGVEGTVAEIFRALMMSRMERFHAAADLIQEAVVDPSLWPSTLSAISDSLDLAGINIMEPITQTAFSGVMVTDSLQGLLDDYVREEWHLRDYRACLLPITKQQSVVLEQSVVAPSTYETHEYYRFLEKYGLRLSAVIDFSVGDQSLYFVMQRRLSDGFDGAELPLFEHIASRLRTGARLMRALTQSRVQGMLTAFDRMATGCLLFNKAGQVVETNATAERLVAEGHLAIRRNQLEPWLSSDARALHGSLKAALGGNSLERKPVLLSTRRGSPLVVRIEPFGTRLVDAFYGAAAFALVEDTGARGHSHALLKQVFGLTSAEAMIADLVAQGYSPTEIATRQTIHYETVRSHLRSIFRKTETSRQAELSALLGNLRIR</sequence>
<dbReference type="EMBL" id="MKIP01000043">
    <property type="protein sequence ID" value="OLP59831.1"/>
    <property type="molecule type" value="Genomic_DNA"/>
</dbReference>